<dbReference type="Proteomes" id="UP001596119">
    <property type="component" value="Unassembled WGS sequence"/>
</dbReference>
<keyword evidence="3" id="KW-1185">Reference proteome</keyword>
<dbReference type="RefSeq" id="WP_379565741.1">
    <property type="nucleotide sequence ID" value="NZ_JBHSQK010000019.1"/>
</dbReference>
<keyword evidence="1" id="KW-0472">Membrane</keyword>
<keyword evidence="1" id="KW-0812">Transmembrane</keyword>
<name>A0ABW1I6V7_9PSEU</name>
<dbReference type="EMBL" id="JBHSQK010000019">
    <property type="protein sequence ID" value="MFC5948688.1"/>
    <property type="molecule type" value="Genomic_DNA"/>
</dbReference>
<keyword evidence="1" id="KW-1133">Transmembrane helix</keyword>
<evidence type="ECO:0000313" key="3">
    <source>
        <dbReference type="Proteomes" id="UP001596119"/>
    </source>
</evidence>
<reference evidence="3" key="1">
    <citation type="journal article" date="2019" name="Int. J. Syst. Evol. Microbiol.">
        <title>The Global Catalogue of Microorganisms (GCM) 10K type strain sequencing project: providing services to taxonomists for standard genome sequencing and annotation.</title>
        <authorList>
            <consortium name="The Broad Institute Genomics Platform"/>
            <consortium name="The Broad Institute Genome Sequencing Center for Infectious Disease"/>
            <person name="Wu L."/>
            <person name="Ma J."/>
        </authorList>
    </citation>
    <scope>NUCLEOTIDE SEQUENCE [LARGE SCALE GENOMIC DNA]</scope>
    <source>
        <strain evidence="3">CGMCC 4.7397</strain>
    </source>
</reference>
<evidence type="ECO:0000256" key="1">
    <source>
        <dbReference type="SAM" id="Phobius"/>
    </source>
</evidence>
<proteinExistence type="predicted"/>
<sequence length="68" mass="6862">MSGVALATVLVALTLVAVSGAAVVVTMDPARQAVTLSVFGLALAVLFFVLQAPTWRSPRSPSAPPSSP</sequence>
<comment type="caution">
    <text evidence="2">The sequence shown here is derived from an EMBL/GenBank/DDBJ whole genome shotgun (WGS) entry which is preliminary data.</text>
</comment>
<accession>A0ABW1I6V7</accession>
<feature type="transmembrane region" description="Helical" evidence="1">
    <location>
        <begin position="30"/>
        <end position="50"/>
    </location>
</feature>
<organism evidence="2 3">
    <name type="scientific">Pseudonocardia lutea</name>
    <dbReference type="NCBI Taxonomy" id="2172015"/>
    <lineage>
        <taxon>Bacteria</taxon>
        <taxon>Bacillati</taxon>
        <taxon>Actinomycetota</taxon>
        <taxon>Actinomycetes</taxon>
        <taxon>Pseudonocardiales</taxon>
        <taxon>Pseudonocardiaceae</taxon>
        <taxon>Pseudonocardia</taxon>
    </lineage>
</organism>
<protein>
    <submittedName>
        <fullName evidence="2">Uncharacterized protein</fullName>
    </submittedName>
</protein>
<evidence type="ECO:0000313" key="2">
    <source>
        <dbReference type="EMBL" id="MFC5948688.1"/>
    </source>
</evidence>
<gene>
    <name evidence="2" type="ORF">ACFQH9_10425</name>
</gene>